<proteinExistence type="predicted"/>
<dbReference type="InterPro" id="IPR050641">
    <property type="entry name" value="RIFMO-like"/>
</dbReference>
<dbReference type="PANTHER" id="PTHR43004:SF19">
    <property type="entry name" value="BINDING MONOOXYGENASE, PUTATIVE (JCVI)-RELATED"/>
    <property type="match status" value="1"/>
</dbReference>
<dbReference type="Pfam" id="PF21274">
    <property type="entry name" value="Rng_hyd_C"/>
    <property type="match status" value="1"/>
</dbReference>
<feature type="domain" description="FAD-binding" evidence="4">
    <location>
        <begin position="3"/>
        <end position="355"/>
    </location>
</feature>
<dbReference type="Gene3D" id="3.40.30.120">
    <property type="match status" value="1"/>
</dbReference>
<dbReference type="GO" id="GO:0071949">
    <property type="term" value="F:FAD binding"/>
    <property type="evidence" value="ECO:0007669"/>
    <property type="project" value="InterPro"/>
</dbReference>
<dbReference type="Pfam" id="PF01494">
    <property type="entry name" value="FAD_binding_3"/>
    <property type="match status" value="1"/>
</dbReference>
<dbReference type="STRING" id="546364.SAMN04489730_5446"/>
<name>A0A1K1SDY3_9PSEU</name>
<keyword evidence="2" id="KW-0285">Flavoprotein</keyword>
<evidence type="ECO:0000313" key="6">
    <source>
        <dbReference type="Proteomes" id="UP000182740"/>
    </source>
</evidence>
<organism evidence="5 6">
    <name type="scientific">Amycolatopsis australiensis</name>
    <dbReference type="NCBI Taxonomy" id="546364"/>
    <lineage>
        <taxon>Bacteria</taxon>
        <taxon>Bacillati</taxon>
        <taxon>Actinomycetota</taxon>
        <taxon>Actinomycetes</taxon>
        <taxon>Pseudonocardiales</taxon>
        <taxon>Pseudonocardiaceae</taxon>
        <taxon>Amycolatopsis</taxon>
    </lineage>
</organism>
<keyword evidence="6" id="KW-1185">Reference proteome</keyword>
<dbReference type="Gene3D" id="3.50.50.60">
    <property type="entry name" value="FAD/NAD(P)-binding domain"/>
    <property type="match status" value="2"/>
</dbReference>
<dbReference type="InterPro" id="IPR002938">
    <property type="entry name" value="FAD-bd"/>
</dbReference>
<dbReference type="PRINTS" id="PR00420">
    <property type="entry name" value="RNGMNOXGNASE"/>
</dbReference>
<dbReference type="PANTHER" id="PTHR43004">
    <property type="entry name" value="TRK SYSTEM POTASSIUM UPTAKE PROTEIN"/>
    <property type="match status" value="1"/>
</dbReference>
<protein>
    <submittedName>
        <fullName evidence="5">2-polyprenyl-6-methoxyphenol hydroxylase</fullName>
    </submittedName>
</protein>
<dbReference type="Proteomes" id="UP000182740">
    <property type="component" value="Unassembled WGS sequence"/>
</dbReference>
<dbReference type="EMBL" id="FPJG01000006">
    <property type="protein sequence ID" value="SFW82593.1"/>
    <property type="molecule type" value="Genomic_DNA"/>
</dbReference>
<dbReference type="GO" id="GO:0016709">
    <property type="term" value="F:oxidoreductase activity, acting on paired donors, with incorporation or reduction of molecular oxygen, NAD(P)H as one donor, and incorporation of one atom of oxygen"/>
    <property type="evidence" value="ECO:0007669"/>
    <property type="project" value="UniProtKB-ARBA"/>
</dbReference>
<evidence type="ECO:0000256" key="2">
    <source>
        <dbReference type="ARBA" id="ARBA00022630"/>
    </source>
</evidence>
<evidence type="ECO:0000256" key="1">
    <source>
        <dbReference type="ARBA" id="ARBA00001974"/>
    </source>
</evidence>
<dbReference type="OrthoDB" id="4141215at2"/>
<keyword evidence="3" id="KW-0274">FAD</keyword>
<reference evidence="6" key="1">
    <citation type="submission" date="2016-11" db="EMBL/GenBank/DDBJ databases">
        <authorList>
            <person name="Varghese N."/>
            <person name="Submissions S."/>
        </authorList>
    </citation>
    <scope>NUCLEOTIDE SEQUENCE [LARGE SCALE GENOMIC DNA]</scope>
    <source>
        <strain evidence="6">DSM 44671</strain>
    </source>
</reference>
<accession>A0A1K1SDY3</accession>
<dbReference type="AlphaFoldDB" id="A0A1K1SDY3"/>
<gene>
    <name evidence="5" type="ORF">SAMN04489730_5446</name>
</gene>
<dbReference type="RefSeq" id="WP_072478923.1">
    <property type="nucleotide sequence ID" value="NZ_FPJG01000006.1"/>
</dbReference>
<dbReference type="InterPro" id="IPR036188">
    <property type="entry name" value="FAD/NAD-bd_sf"/>
</dbReference>
<evidence type="ECO:0000313" key="5">
    <source>
        <dbReference type="EMBL" id="SFW82593.1"/>
    </source>
</evidence>
<evidence type="ECO:0000259" key="4">
    <source>
        <dbReference type="Pfam" id="PF01494"/>
    </source>
</evidence>
<comment type="cofactor">
    <cofactor evidence="1">
        <name>FAD</name>
        <dbReference type="ChEBI" id="CHEBI:57692"/>
    </cofactor>
</comment>
<evidence type="ECO:0000256" key="3">
    <source>
        <dbReference type="ARBA" id="ARBA00022827"/>
    </source>
</evidence>
<dbReference type="SUPFAM" id="SSF51905">
    <property type="entry name" value="FAD/NAD(P)-binding domain"/>
    <property type="match status" value="1"/>
</dbReference>
<sequence>MHDVVIAGAGPNGLMLACELSLAGVRPLVLERLPEPTTEHRANGMVGQVVRMLDRRGLHERLAGPLGRPLPRFVFGAMPLDLTLAPDAPLHVLPVPQRRIAAMLTERATELGVEIRHGHELTGLDQHEESVTAEVAGPDGTYSLEARYLVGADGGHSVTRKLAGIGFPGVTEEHSVSRSAHVTVPPEIVDPHTGGLRVPGHGVIPPLSHYRTETGLFVYATLETGTSVTTIEWVADDTGDDTAMTVDELRASVRRVLGADVPLGPPEGDGPHLARRLHGRNTRLAERFRDGRVLLVGDAAHVHSAIGGPGLNLGMQDAIGLGWKLAAQIHGWAPPGLLDTYEAERRPAAERVVMHTQAQSALIGPGRPVTALRELFGELLRLPETVRHIANTMSGADIRYTAATAHPLDGRWAPDLVLEDGRRLAELTRTARPLLLDFTGTLGDDVRGWADRVDLVTGKAEADATALLIRPDGYVAWASSSAAPDDTERKSLRSALERWFGLPLDA</sequence>